<dbReference type="EMBL" id="AMZH03007296">
    <property type="protein sequence ID" value="RRT61680.1"/>
    <property type="molecule type" value="Genomic_DNA"/>
</dbReference>
<dbReference type="Proteomes" id="UP000287651">
    <property type="component" value="Unassembled WGS sequence"/>
</dbReference>
<accession>A0A426ZCI0</accession>
<reference evidence="1 2" key="1">
    <citation type="journal article" date="2014" name="Agronomy (Basel)">
        <title>A Draft Genome Sequence for Ensete ventricosum, the Drought-Tolerant Tree Against Hunger.</title>
        <authorList>
            <person name="Harrison J."/>
            <person name="Moore K.A."/>
            <person name="Paszkiewicz K."/>
            <person name="Jones T."/>
            <person name="Grant M."/>
            <person name="Ambacheew D."/>
            <person name="Muzemil S."/>
            <person name="Studholme D.J."/>
        </authorList>
    </citation>
    <scope>NUCLEOTIDE SEQUENCE [LARGE SCALE GENOMIC DNA]</scope>
</reference>
<protein>
    <submittedName>
        <fullName evidence="1">Uncharacterized protein</fullName>
    </submittedName>
</protein>
<dbReference type="AlphaFoldDB" id="A0A426ZCI0"/>
<comment type="caution">
    <text evidence="1">The sequence shown here is derived from an EMBL/GenBank/DDBJ whole genome shotgun (WGS) entry which is preliminary data.</text>
</comment>
<name>A0A426ZCI0_ENSVE</name>
<organism evidence="1 2">
    <name type="scientific">Ensete ventricosum</name>
    <name type="common">Abyssinian banana</name>
    <name type="synonym">Musa ensete</name>
    <dbReference type="NCBI Taxonomy" id="4639"/>
    <lineage>
        <taxon>Eukaryota</taxon>
        <taxon>Viridiplantae</taxon>
        <taxon>Streptophyta</taxon>
        <taxon>Embryophyta</taxon>
        <taxon>Tracheophyta</taxon>
        <taxon>Spermatophyta</taxon>
        <taxon>Magnoliopsida</taxon>
        <taxon>Liliopsida</taxon>
        <taxon>Zingiberales</taxon>
        <taxon>Musaceae</taxon>
        <taxon>Ensete</taxon>
    </lineage>
</organism>
<gene>
    <name evidence="1" type="ORF">B296_00040455</name>
</gene>
<sequence length="64" mass="7327">MGSHTSTVSQKNMMVINFAQSRVLIDFSHTVSKFQNTSHSHRINPCGVIQARFREKNVMVMNFT</sequence>
<evidence type="ECO:0000313" key="1">
    <source>
        <dbReference type="EMBL" id="RRT61680.1"/>
    </source>
</evidence>
<proteinExistence type="predicted"/>
<evidence type="ECO:0000313" key="2">
    <source>
        <dbReference type="Proteomes" id="UP000287651"/>
    </source>
</evidence>